<gene>
    <name evidence="19" type="ORF">LOTGIDRAFT_140786</name>
</gene>
<dbReference type="Pfam" id="PF17900">
    <property type="entry name" value="Peptidase_M1_N"/>
    <property type="match status" value="1"/>
</dbReference>
<keyword evidence="6 13" id="KW-0479">Metal-binding</keyword>
<dbReference type="GO" id="GO:0043171">
    <property type="term" value="P:peptide catabolic process"/>
    <property type="evidence" value="ECO:0007669"/>
    <property type="project" value="TreeGrafter"/>
</dbReference>
<evidence type="ECO:0000256" key="15">
    <source>
        <dbReference type="RuleBase" id="RU364040"/>
    </source>
</evidence>
<dbReference type="Gene3D" id="1.10.390.10">
    <property type="entry name" value="Neutral Protease Domain 2"/>
    <property type="match status" value="1"/>
</dbReference>
<dbReference type="STRING" id="225164.V4AZ53"/>
<keyword evidence="3 15" id="KW-0031">Aminopeptidase</keyword>
<dbReference type="GO" id="GO:0005737">
    <property type="term" value="C:cytoplasm"/>
    <property type="evidence" value="ECO:0007669"/>
    <property type="project" value="TreeGrafter"/>
</dbReference>
<dbReference type="CTD" id="20234359"/>
<dbReference type="FunFam" id="1.25.50.20:FF:000001">
    <property type="entry name" value="Aminopeptidase"/>
    <property type="match status" value="1"/>
</dbReference>
<comment type="similarity">
    <text evidence="2 15">Belongs to the peptidase M1 family.</text>
</comment>
<keyword evidence="5 15" id="KW-0645">Protease</keyword>
<dbReference type="Gene3D" id="2.60.40.1910">
    <property type="match status" value="1"/>
</dbReference>
<evidence type="ECO:0000259" key="17">
    <source>
        <dbReference type="Pfam" id="PF11838"/>
    </source>
</evidence>
<evidence type="ECO:0000256" key="1">
    <source>
        <dbReference type="ARBA" id="ARBA00004236"/>
    </source>
</evidence>
<keyword evidence="8 13" id="KW-0862">Zinc</keyword>
<dbReference type="GO" id="GO:0005615">
    <property type="term" value="C:extracellular space"/>
    <property type="evidence" value="ECO:0007669"/>
    <property type="project" value="TreeGrafter"/>
</dbReference>
<evidence type="ECO:0000259" key="16">
    <source>
        <dbReference type="Pfam" id="PF01433"/>
    </source>
</evidence>
<keyword evidence="4" id="KW-1003">Cell membrane</keyword>
<feature type="domain" description="Peptidase M1 membrane alanine aminopeptidase" evidence="16">
    <location>
        <begin position="236"/>
        <end position="453"/>
    </location>
</feature>
<keyword evidence="10" id="KW-0472">Membrane</keyword>
<dbReference type="InterPro" id="IPR050344">
    <property type="entry name" value="Peptidase_M1_aminopeptidases"/>
</dbReference>
<dbReference type="HOGENOM" id="CLU_003705_2_1_1"/>
<dbReference type="InterPro" id="IPR024571">
    <property type="entry name" value="ERAP1-like_C_dom"/>
</dbReference>
<dbReference type="Pfam" id="PF01433">
    <property type="entry name" value="Peptidase_M1"/>
    <property type="match status" value="1"/>
</dbReference>
<feature type="site" description="Transition state stabilizer" evidence="14">
    <location>
        <position position="389"/>
    </location>
</feature>
<evidence type="ECO:0000259" key="18">
    <source>
        <dbReference type="Pfam" id="PF17900"/>
    </source>
</evidence>
<dbReference type="Gene3D" id="1.25.50.20">
    <property type="match status" value="1"/>
</dbReference>
<evidence type="ECO:0000256" key="5">
    <source>
        <dbReference type="ARBA" id="ARBA00022670"/>
    </source>
</evidence>
<dbReference type="GO" id="GO:0070006">
    <property type="term" value="F:metalloaminopeptidase activity"/>
    <property type="evidence" value="ECO:0007669"/>
    <property type="project" value="TreeGrafter"/>
</dbReference>
<evidence type="ECO:0000256" key="6">
    <source>
        <dbReference type="ARBA" id="ARBA00022723"/>
    </source>
</evidence>
<evidence type="ECO:0000256" key="12">
    <source>
        <dbReference type="ARBA" id="ARBA00023180"/>
    </source>
</evidence>
<evidence type="ECO:0000256" key="11">
    <source>
        <dbReference type="ARBA" id="ARBA00023157"/>
    </source>
</evidence>
<dbReference type="PANTHER" id="PTHR11533">
    <property type="entry name" value="PROTEASE M1 ZINC METALLOPROTEASE"/>
    <property type="match status" value="1"/>
</dbReference>
<feature type="domain" description="ERAP1-like C-terminal" evidence="17">
    <location>
        <begin position="527"/>
        <end position="853"/>
    </location>
</feature>
<dbReference type="Proteomes" id="UP000030746">
    <property type="component" value="Unassembled WGS sequence"/>
</dbReference>
<accession>V4AZ53</accession>
<dbReference type="KEGG" id="lgi:LOTGIDRAFT_140786"/>
<dbReference type="GO" id="GO:0008270">
    <property type="term" value="F:zinc ion binding"/>
    <property type="evidence" value="ECO:0007669"/>
    <property type="project" value="UniProtKB-UniRule"/>
</dbReference>
<dbReference type="InterPro" id="IPR042097">
    <property type="entry name" value="Aminopeptidase_N-like_N_sf"/>
</dbReference>
<evidence type="ECO:0000256" key="9">
    <source>
        <dbReference type="ARBA" id="ARBA00023049"/>
    </source>
</evidence>
<dbReference type="EMBL" id="KB200718">
    <property type="protein sequence ID" value="ESP00391.1"/>
    <property type="molecule type" value="Genomic_DNA"/>
</dbReference>
<dbReference type="Gene3D" id="2.60.40.1730">
    <property type="entry name" value="tricorn interacting facor f3 domain"/>
    <property type="match status" value="1"/>
</dbReference>
<dbReference type="FunFam" id="1.10.390.10:FF:000013">
    <property type="entry name" value="Aminopeptidase N"/>
    <property type="match status" value="1"/>
</dbReference>
<dbReference type="PANTHER" id="PTHR11533:SF299">
    <property type="entry name" value="AMINOPEPTIDASE"/>
    <property type="match status" value="1"/>
</dbReference>
<evidence type="ECO:0000256" key="4">
    <source>
        <dbReference type="ARBA" id="ARBA00022475"/>
    </source>
</evidence>
<keyword evidence="20" id="KW-1185">Reference proteome</keyword>
<evidence type="ECO:0000256" key="14">
    <source>
        <dbReference type="PIRSR" id="PIRSR634016-4"/>
    </source>
</evidence>
<comment type="subcellular location">
    <subcellularLocation>
        <location evidence="1">Cell membrane</location>
    </subcellularLocation>
</comment>
<feature type="binding site" evidence="13">
    <location>
        <position position="311"/>
    </location>
    <ligand>
        <name>Zn(2+)</name>
        <dbReference type="ChEBI" id="CHEBI:29105"/>
        <note>catalytic</note>
    </ligand>
</feature>
<dbReference type="EC" id="3.4.11.-" evidence="15"/>
<evidence type="ECO:0000256" key="3">
    <source>
        <dbReference type="ARBA" id="ARBA00022438"/>
    </source>
</evidence>
<evidence type="ECO:0000256" key="10">
    <source>
        <dbReference type="ARBA" id="ARBA00023136"/>
    </source>
</evidence>
<comment type="cofactor">
    <cofactor evidence="13 15">
        <name>Zn(2+)</name>
        <dbReference type="ChEBI" id="CHEBI:29105"/>
    </cofactor>
    <text evidence="13 15">Binds 1 zinc ion per subunit.</text>
</comment>
<keyword evidence="11" id="KW-1015">Disulfide bond</keyword>
<dbReference type="InterPro" id="IPR001930">
    <property type="entry name" value="Peptidase_M1"/>
</dbReference>
<dbReference type="GO" id="GO:0006508">
    <property type="term" value="P:proteolysis"/>
    <property type="evidence" value="ECO:0007669"/>
    <property type="project" value="UniProtKB-KW"/>
</dbReference>
<protein>
    <recommendedName>
        <fullName evidence="15">Aminopeptidase</fullName>
        <ecNumber evidence="15">3.4.11.-</ecNumber>
    </recommendedName>
</protein>
<reference evidence="19 20" key="1">
    <citation type="journal article" date="2013" name="Nature">
        <title>Insights into bilaterian evolution from three spiralian genomes.</title>
        <authorList>
            <person name="Simakov O."/>
            <person name="Marletaz F."/>
            <person name="Cho S.J."/>
            <person name="Edsinger-Gonzales E."/>
            <person name="Havlak P."/>
            <person name="Hellsten U."/>
            <person name="Kuo D.H."/>
            <person name="Larsson T."/>
            <person name="Lv J."/>
            <person name="Arendt D."/>
            <person name="Savage R."/>
            <person name="Osoegawa K."/>
            <person name="de Jong P."/>
            <person name="Grimwood J."/>
            <person name="Chapman J.A."/>
            <person name="Shapiro H."/>
            <person name="Aerts A."/>
            <person name="Otillar R.P."/>
            <person name="Terry A.Y."/>
            <person name="Boore J.L."/>
            <person name="Grigoriev I.V."/>
            <person name="Lindberg D.R."/>
            <person name="Seaver E.C."/>
            <person name="Weisblat D.A."/>
            <person name="Putnam N.H."/>
            <person name="Rokhsar D.S."/>
        </authorList>
    </citation>
    <scope>NUCLEOTIDE SEQUENCE [LARGE SCALE GENOMIC DNA]</scope>
</reference>
<dbReference type="InterPro" id="IPR027268">
    <property type="entry name" value="Peptidase_M4/M1_CTD_sf"/>
</dbReference>
<dbReference type="GO" id="GO:0042277">
    <property type="term" value="F:peptide binding"/>
    <property type="evidence" value="ECO:0007669"/>
    <property type="project" value="TreeGrafter"/>
</dbReference>
<dbReference type="RefSeq" id="XP_009048912.1">
    <property type="nucleotide sequence ID" value="XM_009050664.1"/>
</dbReference>
<dbReference type="OMA" id="RFEINYQ"/>
<dbReference type="PRINTS" id="PR00756">
    <property type="entry name" value="ALADIPTASE"/>
</dbReference>
<organism evidence="19 20">
    <name type="scientific">Lottia gigantea</name>
    <name type="common">Giant owl limpet</name>
    <dbReference type="NCBI Taxonomy" id="225164"/>
    <lineage>
        <taxon>Eukaryota</taxon>
        <taxon>Metazoa</taxon>
        <taxon>Spiralia</taxon>
        <taxon>Lophotrochozoa</taxon>
        <taxon>Mollusca</taxon>
        <taxon>Gastropoda</taxon>
        <taxon>Patellogastropoda</taxon>
        <taxon>Lottioidea</taxon>
        <taxon>Lottiidae</taxon>
        <taxon>Lottia</taxon>
    </lineage>
</organism>
<keyword evidence="9 15" id="KW-0482">Metalloprotease</keyword>
<keyword evidence="12" id="KW-0325">Glycoprotein</keyword>
<evidence type="ECO:0000313" key="20">
    <source>
        <dbReference type="Proteomes" id="UP000030746"/>
    </source>
</evidence>
<name>V4AZ53_LOTGI</name>
<proteinExistence type="inferred from homology"/>
<feature type="non-terminal residue" evidence="19">
    <location>
        <position position="1"/>
    </location>
</feature>
<dbReference type="GeneID" id="20234359"/>
<dbReference type="SUPFAM" id="SSF63737">
    <property type="entry name" value="Leukotriene A4 hydrolase N-terminal domain"/>
    <property type="match status" value="1"/>
</dbReference>
<evidence type="ECO:0000313" key="19">
    <source>
        <dbReference type="EMBL" id="ESP00391.1"/>
    </source>
</evidence>
<dbReference type="InterPro" id="IPR045357">
    <property type="entry name" value="Aminopeptidase_N-like_N"/>
</dbReference>
<dbReference type="InterPro" id="IPR034016">
    <property type="entry name" value="M1_APN-typ"/>
</dbReference>
<dbReference type="CDD" id="cd09601">
    <property type="entry name" value="M1_APN-Q_like"/>
    <property type="match status" value="1"/>
</dbReference>
<evidence type="ECO:0000256" key="7">
    <source>
        <dbReference type="ARBA" id="ARBA00022801"/>
    </source>
</evidence>
<keyword evidence="7 15" id="KW-0378">Hydrolase</keyword>
<dbReference type="SUPFAM" id="SSF55486">
    <property type="entry name" value="Metalloproteases ('zincins'), catalytic domain"/>
    <property type="match status" value="1"/>
</dbReference>
<dbReference type="GO" id="GO:0005886">
    <property type="term" value="C:plasma membrane"/>
    <property type="evidence" value="ECO:0007669"/>
    <property type="project" value="UniProtKB-SubCell"/>
</dbReference>
<evidence type="ECO:0000256" key="8">
    <source>
        <dbReference type="ARBA" id="ARBA00022833"/>
    </source>
</evidence>
<sequence>KLPTHMVPLHYELVLKPHMYHKRPKTFTFNAFLDIRMKCVESSNNITLHARHVNIIDRYLKLSGSVSGPLQSVIMNWTMDRSRELLVIHLDSWMWKDKEYTLRMRYNGRLTNSLTGFYYSRQLHNSTKSFAAASQMEPDFARSVFPCFDEPAYKAHFNLTVIRRDSEKSLFNMPRKEVRKYNHHQTADIYETTPLMSTYQLAFIVGHLYDLPDTSLQNVKFRSWTMGEKQIETNLALDISVLMVKYLEKYFSSVIPLKKYDMVALPDVVEGDMTSWGLSIFRESNILYTPGSAAHIKKQEAVLTISRRLAHQWTNLVSPKSFNQLWFNKALGRFVAGLGIDHFLPTWQMTQQLIVEDLYRGLDEDALSTSHPLELEDNRIPDVYDPIDYHKGASVLKMLQFIMGERIFTSGIKKYIRNHAYKPVTTDALWTILTDVTKENGKTINVKGFMESWTTLDGYPVVMVNNLGGNKVKISQKKFVRDPCSSETSTSISKARWEIPFTFTSDRERYYNQTARDISKKKSSCPWIMGNIQQSGFYRVNYDDNNWICLLKQLNANHEVIPPIHRAQLIDDAMTLAASNMVHMNIAVLTLRYLDKEREYIPHLVARKHMDYIHKMLLNSSIEAVLSNLSWTYETIFVEKIFQSCSNFPVSIVTSNIDNFRLLRSLIISTACEYDQPECVRSALVMYANLMGKPSDNRISRDLRATIYCTAIRHGNGKEWNFAMSRFRQSQEHAEKDILLRAMACTDKARTLKRFLETSRDPEQFSKHDTLEVFGHIGANPIGRAMVWDMVKKDWTTLFNEFNGNPKFAEMIKKITSDMRTEVELLQVESFIEQHPTLGSTEKVFHQALENIKFNIRWLNNHYQTFSTLLNENAF</sequence>
<dbReference type="OrthoDB" id="510539at2759"/>
<evidence type="ECO:0000256" key="2">
    <source>
        <dbReference type="ARBA" id="ARBA00010136"/>
    </source>
</evidence>
<evidence type="ECO:0000256" key="13">
    <source>
        <dbReference type="PIRSR" id="PIRSR634016-3"/>
    </source>
</evidence>
<dbReference type="Pfam" id="PF11838">
    <property type="entry name" value="ERAP1_C"/>
    <property type="match status" value="1"/>
</dbReference>
<feature type="domain" description="Aminopeptidase N-like N-terminal" evidence="18">
    <location>
        <begin position="7"/>
        <end position="199"/>
    </location>
</feature>
<dbReference type="AlphaFoldDB" id="V4AZ53"/>
<dbReference type="InterPro" id="IPR014782">
    <property type="entry name" value="Peptidase_M1_dom"/>
</dbReference>